<dbReference type="Proteomes" id="UP000002588">
    <property type="component" value="Chromosome"/>
</dbReference>
<name>A1K9M4_AZOSB</name>
<dbReference type="AlphaFoldDB" id="A1K9M4"/>
<evidence type="ECO:0000256" key="9">
    <source>
        <dbReference type="ARBA" id="ARBA00025772"/>
    </source>
</evidence>
<evidence type="ECO:0000256" key="2">
    <source>
        <dbReference type="ARBA" id="ARBA00021549"/>
    </source>
</evidence>
<dbReference type="KEGG" id="aoa:dqs_3053"/>
<protein>
    <recommendedName>
        <fullName evidence="2">Type II secretion system protein H</fullName>
    </recommendedName>
    <alternativeName>
        <fullName evidence="10">General secretion pathway protein H</fullName>
    </alternativeName>
</protein>
<sequence length="143" mass="14864">MIVVLALIGILAGIAVPAFDSIIARTRLSTAANDVLLGLNVARSEAVRRNATVYFCLADAGGRWSVHQVAGDEIREGALPPSITADTNNLDTGLLADFACVRYRPDGLAYGAGSVLMTNGEITLTLGTSSRVVNVRTGGTYVG</sequence>
<evidence type="ECO:0000259" key="11">
    <source>
        <dbReference type="Pfam" id="PF12019"/>
    </source>
</evidence>
<reference evidence="12 13" key="1">
    <citation type="journal article" date="2006" name="Nat. Biotechnol.">
        <title>Complete genome of the mutualistic, N2-fixing grass endophyte Azoarcus sp. strain BH72.</title>
        <authorList>
            <person name="Krause A."/>
            <person name="Ramakumar A."/>
            <person name="Bartels D."/>
            <person name="Battistoni F."/>
            <person name="Bekel T."/>
            <person name="Boch J."/>
            <person name="Boehm M."/>
            <person name="Friedrich F."/>
            <person name="Hurek T."/>
            <person name="Krause L."/>
            <person name="Linke B."/>
            <person name="McHardy A.C."/>
            <person name="Sarkar A."/>
            <person name="Schneiker S."/>
            <person name="Syed A.A."/>
            <person name="Thauer R."/>
            <person name="Vorhoelter F.-J."/>
            <person name="Weidner S."/>
            <person name="Puehler A."/>
            <person name="Reinhold-Hurek B."/>
            <person name="Kaiser O."/>
            <person name="Goesmann A."/>
        </authorList>
    </citation>
    <scope>NUCLEOTIDE SEQUENCE [LARGE SCALE GENOMIC DNA]</scope>
    <source>
        <strain evidence="12 13">BH72</strain>
    </source>
</reference>
<feature type="domain" description="General secretion pathway GspH" evidence="11">
    <location>
        <begin position="31"/>
        <end position="139"/>
    </location>
</feature>
<dbReference type="Gene3D" id="3.55.40.10">
    <property type="entry name" value="minor pseudopilin epsh domain"/>
    <property type="match status" value="1"/>
</dbReference>
<comment type="subcellular location">
    <subcellularLocation>
        <location evidence="1">Cell inner membrane</location>
        <topology evidence="1">Single-pass membrane protein</topology>
    </subcellularLocation>
</comment>
<dbReference type="SUPFAM" id="SSF54523">
    <property type="entry name" value="Pili subunits"/>
    <property type="match status" value="1"/>
</dbReference>
<evidence type="ECO:0000256" key="3">
    <source>
        <dbReference type="ARBA" id="ARBA00022475"/>
    </source>
</evidence>
<evidence type="ECO:0000313" key="13">
    <source>
        <dbReference type="Proteomes" id="UP000002588"/>
    </source>
</evidence>
<evidence type="ECO:0000256" key="5">
    <source>
        <dbReference type="ARBA" id="ARBA00022519"/>
    </source>
</evidence>
<keyword evidence="4" id="KW-0488">Methylation</keyword>
<evidence type="ECO:0000256" key="7">
    <source>
        <dbReference type="ARBA" id="ARBA00022989"/>
    </source>
</evidence>
<evidence type="ECO:0000256" key="4">
    <source>
        <dbReference type="ARBA" id="ARBA00022481"/>
    </source>
</evidence>
<evidence type="ECO:0000256" key="6">
    <source>
        <dbReference type="ARBA" id="ARBA00022692"/>
    </source>
</evidence>
<evidence type="ECO:0000313" key="12">
    <source>
        <dbReference type="EMBL" id="CAL95529.1"/>
    </source>
</evidence>
<dbReference type="STRING" id="62928.azo2913"/>
<evidence type="ECO:0000256" key="10">
    <source>
        <dbReference type="ARBA" id="ARBA00030775"/>
    </source>
</evidence>
<accession>A1K9M4</accession>
<evidence type="ECO:0000256" key="1">
    <source>
        <dbReference type="ARBA" id="ARBA00004377"/>
    </source>
</evidence>
<keyword evidence="5" id="KW-0997">Cell inner membrane</keyword>
<organism evidence="12 13">
    <name type="scientific">Azoarcus sp. (strain BH72)</name>
    <dbReference type="NCBI Taxonomy" id="418699"/>
    <lineage>
        <taxon>Bacteria</taxon>
        <taxon>Pseudomonadati</taxon>
        <taxon>Pseudomonadota</taxon>
        <taxon>Betaproteobacteria</taxon>
        <taxon>Rhodocyclales</taxon>
        <taxon>Zoogloeaceae</taxon>
        <taxon>Azoarcus</taxon>
    </lineage>
</organism>
<dbReference type="eggNOG" id="COG4970">
    <property type="taxonomic scope" value="Bacteria"/>
</dbReference>
<proteinExistence type="inferred from homology"/>
<dbReference type="InterPro" id="IPR022346">
    <property type="entry name" value="T2SS_GspH"/>
</dbReference>
<comment type="similarity">
    <text evidence="9">Belongs to the GSP H family.</text>
</comment>
<keyword evidence="6" id="KW-0812">Transmembrane</keyword>
<keyword evidence="8" id="KW-0472">Membrane</keyword>
<keyword evidence="13" id="KW-1185">Reference proteome</keyword>
<keyword evidence="7" id="KW-1133">Transmembrane helix</keyword>
<dbReference type="KEGG" id="azo:azo2913"/>
<gene>
    <name evidence="12" type="primary">fimT</name>
    <name evidence="12" type="ordered locus">azo2913</name>
</gene>
<dbReference type="Pfam" id="PF12019">
    <property type="entry name" value="GspH"/>
    <property type="match status" value="1"/>
</dbReference>
<dbReference type="RefSeq" id="WP_011766639.1">
    <property type="nucleotide sequence ID" value="NC_008702.1"/>
</dbReference>
<evidence type="ECO:0000256" key="8">
    <source>
        <dbReference type="ARBA" id="ARBA00023136"/>
    </source>
</evidence>
<dbReference type="EMBL" id="AM406670">
    <property type="protein sequence ID" value="CAL95529.1"/>
    <property type="molecule type" value="Genomic_DNA"/>
</dbReference>
<dbReference type="GO" id="GO:0005886">
    <property type="term" value="C:plasma membrane"/>
    <property type="evidence" value="ECO:0007669"/>
    <property type="project" value="UniProtKB-SubCell"/>
</dbReference>
<keyword evidence="3" id="KW-1003">Cell membrane</keyword>
<dbReference type="HOGENOM" id="CLU_1802123_0_0_4"/>
<dbReference type="InterPro" id="IPR045584">
    <property type="entry name" value="Pilin-like"/>
</dbReference>
<dbReference type="GO" id="GO:0015627">
    <property type="term" value="C:type II protein secretion system complex"/>
    <property type="evidence" value="ECO:0007669"/>
    <property type="project" value="InterPro"/>
</dbReference>
<dbReference type="GO" id="GO:0015628">
    <property type="term" value="P:protein secretion by the type II secretion system"/>
    <property type="evidence" value="ECO:0007669"/>
    <property type="project" value="InterPro"/>
</dbReference>